<dbReference type="Proteomes" id="UP000192739">
    <property type="component" value="Unassembled WGS sequence"/>
</dbReference>
<protein>
    <submittedName>
        <fullName evidence="2">PE family protein</fullName>
    </submittedName>
</protein>
<reference evidence="2 3" key="1">
    <citation type="submission" date="2017-02" db="EMBL/GenBank/DDBJ databases">
        <title>The new phylogeny of genus Mycobacterium.</title>
        <authorList>
            <person name="Tortoli E."/>
            <person name="Trovato A."/>
            <person name="Cirillo D.M."/>
        </authorList>
    </citation>
    <scope>NUCLEOTIDE SEQUENCE [LARGE SCALE GENOMIC DNA]</scope>
    <source>
        <strain evidence="2 3">DSM 44049</strain>
    </source>
</reference>
<gene>
    <name evidence="2" type="ORF">BST27_30960</name>
</gene>
<sequence length="37" mass="3637">MSYVVVTPDLLSTAAADLESIGLSVRAANSAAAVATT</sequence>
<evidence type="ECO:0000313" key="3">
    <source>
        <dbReference type="Proteomes" id="UP000192739"/>
    </source>
</evidence>
<feature type="non-terminal residue" evidence="2">
    <location>
        <position position="37"/>
    </location>
</feature>
<accession>A0A1X0EBX6</accession>
<keyword evidence="3" id="KW-1185">Reference proteome</keyword>
<dbReference type="RefSeq" id="WP_139805528.1">
    <property type="nucleotide sequence ID" value="NZ_MVHT01000320.1"/>
</dbReference>
<name>A0A1X0EBX6_MYCIE</name>
<dbReference type="SUPFAM" id="SSF140459">
    <property type="entry name" value="PE/PPE dimer-like"/>
    <property type="match status" value="1"/>
</dbReference>
<feature type="domain" description="PE" evidence="1">
    <location>
        <begin position="4"/>
        <end position="37"/>
    </location>
</feature>
<dbReference type="InterPro" id="IPR038332">
    <property type="entry name" value="PPE_sf"/>
</dbReference>
<proteinExistence type="predicted"/>
<organism evidence="2 3">
    <name type="scientific">Mycobacterium intermedium</name>
    <dbReference type="NCBI Taxonomy" id="28445"/>
    <lineage>
        <taxon>Bacteria</taxon>
        <taxon>Bacillati</taxon>
        <taxon>Actinomycetota</taxon>
        <taxon>Actinomycetes</taxon>
        <taxon>Mycobacteriales</taxon>
        <taxon>Mycobacteriaceae</taxon>
        <taxon>Mycobacterium</taxon>
        <taxon>Mycobacterium simiae complex</taxon>
    </lineage>
</organism>
<evidence type="ECO:0000313" key="2">
    <source>
        <dbReference type="EMBL" id="ORA81818.1"/>
    </source>
</evidence>
<evidence type="ECO:0000259" key="1">
    <source>
        <dbReference type="Pfam" id="PF00934"/>
    </source>
</evidence>
<dbReference type="InterPro" id="IPR000084">
    <property type="entry name" value="PE-PGRS_N"/>
</dbReference>
<dbReference type="Pfam" id="PF00934">
    <property type="entry name" value="PE"/>
    <property type="match status" value="1"/>
</dbReference>
<dbReference type="Gene3D" id="1.10.287.850">
    <property type="entry name" value="HP0062-like domain"/>
    <property type="match status" value="1"/>
</dbReference>
<dbReference type="EMBL" id="MVHT01000320">
    <property type="protein sequence ID" value="ORA81818.1"/>
    <property type="molecule type" value="Genomic_DNA"/>
</dbReference>
<dbReference type="AlphaFoldDB" id="A0A1X0EBX6"/>
<comment type="caution">
    <text evidence="2">The sequence shown here is derived from an EMBL/GenBank/DDBJ whole genome shotgun (WGS) entry which is preliminary data.</text>
</comment>